<dbReference type="GO" id="GO:0006623">
    <property type="term" value="P:protein targeting to vacuole"/>
    <property type="evidence" value="ECO:0007669"/>
    <property type="project" value="TreeGrafter"/>
</dbReference>
<feature type="non-terminal residue" evidence="2">
    <location>
        <position position="600"/>
    </location>
</feature>
<accession>A0AAN8F735</accession>
<protein>
    <submittedName>
        <fullName evidence="2">VPS13 domain-containing protein</fullName>
    </submittedName>
</protein>
<dbReference type="GO" id="GO:0045053">
    <property type="term" value="P:protein retention in Golgi apparatus"/>
    <property type="evidence" value="ECO:0007669"/>
    <property type="project" value="TreeGrafter"/>
</dbReference>
<dbReference type="AlphaFoldDB" id="A0AAN8F735"/>
<evidence type="ECO:0000313" key="3">
    <source>
        <dbReference type="Proteomes" id="UP001331761"/>
    </source>
</evidence>
<gene>
    <name evidence="2" type="ORF">GCK32_011536</name>
</gene>
<dbReference type="GO" id="GO:0007005">
    <property type="term" value="P:mitochondrion organization"/>
    <property type="evidence" value="ECO:0007669"/>
    <property type="project" value="TreeGrafter"/>
</dbReference>
<feature type="compositionally biased region" description="Polar residues" evidence="1">
    <location>
        <begin position="121"/>
        <end position="140"/>
    </location>
</feature>
<dbReference type="InterPro" id="IPR026847">
    <property type="entry name" value="VPS13"/>
</dbReference>
<proteinExistence type="predicted"/>
<dbReference type="PANTHER" id="PTHR16166">
    <property type="entry name" value="VACUOLAR PROTEIN SORTING-ASSOCIATED PROTEIN VPS13"/>
    <property type="match status" value="1"/>
</dbReference>
<evidence type="ECO:0000313" key="2">
    <source>
        <dbReference type="EMBL" id="KAK5974246.1"/>
    </source>
</evidence>
<comment type="caution">
    <text evidence="2">The sequence shown here is derived from an EMBL/GenBank/DDBJ whole genome shotgun (WGS) entry which is preliminary data.</text>
</comment>
<keyword evidence="3" id="KW-1185">Reference proteome</keyword>
<evidence type="ECO:0000256" key="1">
    <source>
        <dbReference type="SAM" id="MobiDB-lite"/>
    </source>
</evidence>
<dbReference type="Proteomes" id="UP001331761">
    <property type="component" value="Unassembled WGS sequence"/>
</dbReference>
<dbReference type="PANTHER" id="PTHR16166:SF141">
    <property type="entry name" value="INTERMEMBRANE LIPID TRANSFER PROTEIN VPS13D"/>
    <property type="match status" value="1"/>
</dbReference>
<reference evidence="2 3" key="1">
    <citation type="submission" date="2019-10" db="EMBL/GenBank/DDBJ databases">
        <title>Assembly and Annotation for the nematode Trichostrongylus colubriformis.</title>
        <authorList>
            <person name="Martin J."/>
        </authorList>
    </citation>
    <scope>NUCLEOTIDE SEQUENCE [LARGE SCALE GENOMIC DNA]</scope>
    <source>
        <strain evidence="2">G859</strain>
        <tissue evidence="2">Whole worm</tissue>
    </source>
</reference>
<feature type="region of interest" description="Disordered" evidence="1">
    <location>
        <begin position="121"/>
        <end position="146"/>
    </location>
</feature>
<name>A0AAN8F735_TRICO</name>
<organism evidence="2 3">
    <name type="scientific">Trichostrongylus colubriformis</name>
    <name type="common">Black scour worm</name>
    <dbReference type="NCBI Taxonomy" id="6319"/>
    <lineage>
        <taxon>Eukaryota</taxon>
        <taxon>Metazoa</taxon>
        <taxon>Ecdysozoa</taxon>
        <taxon>Nematoda</taxon>
        <taxon>Chromadorea</taxon>
        <taxon>Rhabditida</taxon>
        <taxon>Rhabditina</taxon>
        <taxon>Rhabditomorpha</taxon>
        <taxon>Strongyloidea</taxon>
        <taxon>Trichostrongylidae</taxon>
        <taxon>Trichostrongylus</taxon>
    </lineage>
</organism>
<feature type="region of interest" description="Disordered" evidence="1">
    <location>
        <begin position="577"/>
        <end position="600"/>
    </location>
</feature>
<sequence length="600" mass="69008">MERNSSKFPLKGPTPRFKFFLRPEKITVEMTRRQIAELRALNREWARFERARQHRKWRPLTHVGENAAAWWRFAYNRVSDDARRVQSRRSWHFALTRARHLNAYCRAYRRRLLAMIDDPTTARSSMESNDTSKASPSKGSTPVPGSHEDIAIMKQIERDSQYTYHELHLFRETVFRRILREKSKVKGIEPSPAYEDTFETIDSPVEEIPSSHILDAAQKEESRGLYGWITSFFTQEENDVEKEKQEVFDFGKFDTHEFKDLPKSFNVKEMEEEILDVLHESWDDSTLLRRDVLLAEIAMRLEHLTLRFTDTVVLDKVEQKRVLAMDLTGVTSRVELSPRQHSLIVSLAVHDMSIQRLRTGHLPRKDGQSDDELDESFMFSLMESTKILLAVGRKDNIEDTSEPMFRMLYRRRSPRLTVRHNVEGSFRPVSVMYEENALNGLSSLFADDPNMFTSVSLLQSSDIMNAGSDPSSSEQIIAIESHVFVNFHIPSVTMELRRRGWDVKKRSPTEWEAGDPFACLTLQNVSIGYVAREAHVSKIKLGVGHLELADLMERTVYPLLSTRGTFGLSKTLSASCPDLSSSPSSQVTVSSSLPSRSCLE</sequence>
<dbReference type="EMBL" id="WIXE01014486">
    <property type="protein sequence ID" value="KAK5974246.1"/>
    <property type="molecule type" value="Genomic_DNA"/>
</dbReference>